<name>A0A4Y2T0M3_ARAVE</name>
<sequence length="111" mass="12000">MSHFSGGGTAGITRHCFCVSSTCNVIPAHFPRVVRGYFKRTFAPCCIGRGGPIPWLTRSPNLTSLDLFLWGTLKVMPYETTVDSDSNLGATISVAAANVHGMPGTLEWVRQ</sequence>
<accession>A0A4Y2T0M3</accession>
<evidence type="ECO:0000313" key="2">
    <source>
        <dbReference type="Proteomes" id="UP000499080"/>
    </source>
</evidence>
<gene>
    <name evidence="1" type="ORF">AVEN_126775_1</name>
</gene>
<protein>
    <submittedName>
        <fullName evidence="1">Uncharacterized protein</fullName>
    </submittedName>
</protein>
<dbReference type="OrthoDB" id="8052063at2759"/>
<proteinExistence type="predicted"/>
<dbReference type="PANTHER" id="PTHR47326">
    <property type="entry name" value="TRANSPOSABLE ELEMENT TC3 TRANSPOSASE-LIKE PROTEIN"/>
    <property type="match status" value="1"/>
</dbReference>
<dbReference type="Gene3D" id="3.30.420.10">
    <property type="entry name" value="Ribonuclease H-like superfamily/Ribonuclease H"/>
    <property type="match status" value="1"/>
</dbReference>
<dbReference type="Proteomes" id="UP000499080">
    <property type="component" value="Unassembled WGS sequence"/>
</dbReference>
<dbReference type="AlphaFoldDB" id="A0A4Y2T0M3"/>
<dbReference type="PANTHER" id="PTHR47326:SF1">
    <property type="entry name" value="HTH PSQ-TYPE DOMAIN-CONTAINING PROTEIN"/>
    <property type="match status" value="1"/>
</dbReference>
<dbReference type="InterPro" id="IPR036397">
    <property type="entry name" value="RNaseH_sf"/>
</dbReference>
<keyword evidence="2" id="KW-1185">Reference proteome</keyword>
<dbReference type="EMBL" id="BGPR01024744">
    <property type="protein sequence ID" value="GBN93046.1"/>
    <property type="molecule type" value="Genomic_DNA"/>
</dbReference>
<dbReference type="GO" id="GO:0003676">
    <property type="term" value="F:nucleic acid binding"/>
    <property type="evidence" value="ECO:0007669"/>
    <property type="project" value="InterPro"/>
</dbReference>
<organism evidence="1 2">
    <name type="scientific">Araneus ventricosus</name>
    <name type="common">Orbweaver spider</name>
    <name type="synonym">Epeira ventricosa</name>
    <dbReference type="NCBI Taxonomy" id="182803"/>
    <lineage>
        <taxon>Eukaryota</taxon>
        <taxon>Metazoa</taxon>
        <taxon>Ecdysozoa</taxon>
        <taxon>Arthropoda</taxon>
        <taxon>Chelicerata</taxon>
        <taxon>Arachnida</taxon>
        <taxon>Araneae</taxon>
        <taxon>Araneomorphae</taxon>
        <taxon>Entelegynae</taxon>
        <taxon>Araneoidea</taxon>
        <taxon>Araneidae</taxon>
        <taxon>Araneus</taxon>
    </lineage>
</organism>
<reference evidence="1 2" key="1">
    <citation type="journal article" date="2019" name="Sci. Rep.">
        <title>Orb-weaving spider Araneus ventricosus genome elucidates the spidroin gene catalogue.</title>
        <authorList>
            <person name="Kono N."/>
            <person name="Nakamura H."/>
            <person name="Ohtoshi R."/>
            <person name="Moran D.A.P."/>
            <person name="Shinohara A."/>
            <person name="Yoshida Y."/>
            <person name="Fujiwara M."/>
            <person name="Mori M."/>
            <person name="Tomita M."/>
            <person name="Arakawa K."/>
        </authorList>
    </citation>
    <scope>NUCLEOTIDE SEQUENCE [LARGE SCALE GENOMIC DNA]</scope>
</reference>
<evidence type="ECO:0000313" key="1">
    <source>
        <dbReference type="EMBL" id="GBN93046.1"/>
    </source>
</evidence>
<comment type="caution">
    <text evidence="1">The sequence shown here is derived from an EMBL/GenBank/DDBJ whole genome shotgun (WGS) entry which is preliminary data.</text>
</comment>